<sequence>MSSPVHLVGLPSQLTAATLASLQQTLRDINDFKPSASIELDGSCVERIDIAGLQLLAAFIKRYESGHLGQVSWQQPSKALVKAAVISGVTDDLHLSSLH</sequence>
<dbReference type="Proteomes" id="UP000838100">
    <property type="component" value="Unassembled WGS sequence"/>
</dbReference>
<dbReference type="InterPro" id="IPR036513">
    <property type="entry name" value="STAS_dom_sf"/>
</dbReference>
<dbReference type="Gene3D" id="3.30.750.24">
    <property type="entry name" value="STAS domain"/>
    <property type="match status" value="1"/>
</dbReference>
<dbReference type="RefSeq" id="WP_237443072.1">
    <property type="nucleotide sequence ID" value="NZ_CAKLPX010000001.1"/>
</dbReference>
<evidence type="ECO:0000259" key="1">
    <source>
        <dbReference type="PROSITE" id="PS50801"/>
    </source>
</evidence>
<gene>
    <name evidence="2" type="ORF">SIN8267_00483</name>
</gene>
<dbReference type="PROSITE" id="PS50801">
    <property type="entry name" value="STAS"/>
    <property type="match status" value="1"/>
</dbReference>
<proteinExistence type="predicted"/>
<dbReference type="SUPFAM" id="SSF52091">
    <property type="entry name" value="SpoIIaa-like"/>
    <property type="match status" value="1"/>
</dbReference>
<protein>
    <recommendedName>
        <fullName evidence="1">STAS domain-containing protein</fullName>
    </recommendedName>
</protein>
<reference evidence="2" key="1">
    <citation type="submission" date="2021-12" db="EMBL/GenBank/DDBJ databases">
        <authorList>
            <person name="Rodrigo-Torres L."/>
            <person name="Arahal R. D."/>
            <person name="Lucena T."/>
        </authorList>
    </citation>
    <scope>NUCLEOTIDE SEQUENCE</scope>
    <source>
        <strain evidence="2">CECT 8267</strain>
    </source>
</reference>
<comment type="caution">
    <text evidence="2">The sequence shown here is derived from an EMBL/GenBank/DDBJ whole genome shotgun (WGS) entry which is preliminary data.</text>
</comment>
<dbReference type="InterPro" id="IPR058548">
    <property type="entry name" value="MlaB-like_STAS"/>
</dbReference>
<organism evidence="2 3">
    <name type="scientific">Sinobacterium norvegicum</name>
    <dbReference type="NCBI Taxonomy" id="1641715"/>
    <lineage>
        <taxon>Bacteria</taxon>
        <taxon>Pseudomonadati</taxon>
        <taxon>Pseudomonadota</taxon>
        <taxon>Gammaproteobacteria</taxon>
        <taxon>Cellvibrionales</taxon>
        <taxon>Spongiibacteraceae</taxon>
        <taxon>Sinobacterium</taxon>
    </lineage>
</organism>
<dbReference type="InterPro" id="IPR002645">
    <property type="entry name" value="STAS_dom"/>
</dbReference>
<evidence type="ECO:0000313" key="3">
    <source>
        <dbReference type="Proteomes" id="UP000838100"/>
    </source>
</evidence>
<dbReference type="EMBL" id="CAKLPX010000001">
    <property type="protein sequence ID" value="CAH0990391.1"/>
    <property type="molecule type" value="Genomic_DNA"/>
</dbReference>
<evidence type="ECO:0000313" key="2">
    <source>
        <dbReference type="EMBL" id="CAH0990391.1"/>
    </source>
</evidence>
<keyword evidence="3" id="KW-1185">Reference proteome</keyword>
<feature type="domain" description="STAS" evidence="1">
    <location>
        <begin position="1"/>
        <end position="99"/>
    </location>
</feature>
<dbReference type="Pfam" id="PF13466">
    <property type="entry name" value="STAS_2"/>
    <property type="match status" value="1"/>
</dbReference>
<accession>A0ABM9AAY0</accession>
<name>A0ABM9AAY0_9GAMM</name>